<name>A0AAD7ZS31_DIPPU</name>
<dbReference type="Pfam" id="PF24576">
    <property type="entry name" value="IR75A_N"/>
    <property type="match status" value="1"/>
</dbReference>
<sequence>ISTRKKEVRAFWLQFISDSDDVNEIFRDTYIPINCEFVIVQANKDIIQLKEVYRTRVNLPLIIQDVGNWSRNNGLQWTNSSLHKRRNNLHGMVFKTALVKN</sequence>
<proteinExistence type="predicted"/>
<feature type="domain" description="Ionotropic receptor 75a N-terminal" evidence="1">
    <location>
        <begin position="18"/>
        <end position="97"/>
    </location>
</feature>
<dbReference type="AlphaFoldDB" id="A0AAD7ZS31"/>
<gene>
    <name evidence="2" type="ORF">L9F63_020502</name>
</gene>
<evidence type="ECO:0000313" key="3">
    <source>
        <dbReference type="Proteomes" id="UP001233999"/>
    </source>
</evidence>
<dbReference type="InterPro" id="IPR057074">
    <property type="entry name" value="IR75A_N"/>
</dbReference>
<comment type="caution">
    <text evidence="2">The sequence shown here is derived from an EMBL/GenBank/DDBJ whole genome shotgun (WGS) entry which is preliminary data.</text>
</comment>
<evidence type="ECO:0000313" key="2">
    <source>
        <dbReference type="EMBL" id="KAJ9585860.1"/>
    </source>
</evidence>
<reference evidence="2" key="2">
    <citation type="submission" date="2023-05" db="EMBL/GenBank/DDBJ databases">
        <authorList>
            <person name="Fouks B."/>
        </authorList>
    </citation>
    <scope>NUCLEOTIDE SEQUENCE</scope>
    <source>
        <strain evidence="2">Stay&amp;Tobe</strain>
        <tissue evidence="2">Testes</tissue>
    </source>
</reference>
<dbReference type="EMBL" id="JASPKZ010007245">
    <property type="protein sequence ID" value="KAJ9585860.1"/>
    <property type="molecule type" value="Genomic_DNA"/>
</dbReference>
<reference evidence="2" key="1">
    <citation type="journal article" date="2023" name="IScience">
        <title>Live-bearing cockroach genome reveals convergent evolutionary mechanisms linked to viviparity in insects and beyond.</title>
        <authorList>
            <person name="Fouks B."/>
            <person name="Harrison M.C."/>
            <person name="Mikhailova A.A."/>
            <person name="Marchal E."/>
            <person name="English S."/>
            <person name="Carruthers M."/>
            <person name="Jennings E.C."/>
            <person name="Chiamaka E.L."/>
            <person name="Frigard R.A."/>
            <person name="Pippel M."/>
            <person name="Attardo G.M."/>
            <person name="Benoit J.B."/>
            <person name="Bornberg-Bauer E."/>
            <person name="Tobe S.S."/>
        </authorList>
    </citation>
    <scope>NUCLEOTIDE SEQUENCE</scope>
    <source>
        <strain evidence="2">Stay&amp;Tobe</strain>
    </source>
</reference>
<protein>
    <recommendedName>
        <fullName evidence="1">Ionotropic receptor 75a N-terminal domain-containing protein</fullName>
    </recommendedName>
</protein>
<feature type="non-terminal residue" evidence="2">
    <location>
        <position position="1"/>
    </location>
</feature>
<accession>A0AAD7ZS31</accession>
<organism evidence="2 3">
    <name type="scientific">Diploptera punctata</name>
    <name type="common">Pacific beetle cockroach</name>
    <dbReference type="NCBI Taxonomy" id="6984"/>
    <lineage>
        <taxon>Eukaryota</taxon>
        <taxon>Metazoa</taxon>
        <taxon>Ecdysozoa</taxon>
        <taxon>Arthropoda</taxon>
        <taxon>Hexapoda</taxon>
        <taxon>Insecta</taxon>
        <taxon>Pterygota</taxon>
        <taxon>Neoptera</taxon>
        <taxon>Polyneoptera</taxon>
        <taxon>Dictyoptera</taxon>
        <taxon>Blattodea</taxon>
        <taxon>Blaberoidea</taxon>
        <taxon>Blaberidae</taxon>
        <taxon>Diplopterinae</taxon>
        <taxon>Diploptera</taxon>
    </lineage>
</organism>
<evidence type="ECO:0000259" key="1">
    <source>
        <dbReference type="Pfam" id="PF24576"/>
    </source>
</evidence>
<keyword evidence="3" id="KW-1185">Reference proteome</keyword>
<dbReference type="Proteomes" id="UP001233999">
    <property type="component" value="Unassembled WGS sequence"/>
</dbReference>
<feature type="non-terminal residue" evidence="2">
    <location>
        <position position="101"/>
    </location>
</feature>